<organism evidence="1 2">
    <name type="scientific">Protea cynaroides</name>
    <dbReference type="NCBI Taxonomy" id="273540"/>
    <lineage>
        <taxon>Eukaryota</taxon>
        <taxon>Viridiplantae</taxon>
        <taxon>Streptophyta</taxon>
        <taxon>Embryophyta</taxon>
        <taxon>Tracheophyta</taxon>
        <taxon>Spermatophyta</taxon>
        <taxon>Magnoliopsida</taxon>
        <taxon>Proteales</taxon>
        <taxon>Proteaceae</taxon>
        <taxon>Protea</taxon>
    </lineage>
</organism>
<accession>A0A9Q0L5G9</accession>
<keyword evidence="2" id="KW-1185">Reference proteome</keyword>
<dbReference type="EMBL" id="JAMYWD010000001">
    <property type="protein sequence ID" value="KAJ4982475.1"/>
    <property type="molecule type" value="Genomic_DNA"/>
</dbReference>
<reference evidence="1" key="1">
    <citation type="journal article" date="2023" name="Plant J.">
        <title>The genome of the king protea, Protea cynaroides.</title>
        <authorList>
            <person name="Chang J."/>
            <person name="Duong T.A."/>
            <person name="Schoeman C."/>
            <person name="Ma X."/>
            <person name="Roodt D."/>
            <person name="Barker N."/>
            <person name="Li Z."/>
            <person name="Van de Peer Y."/>
            <person name="Mizrachi E."/>
        </authorList>
    </citation>
    <scope>NUCLEOTIDE SEQUENCE</scope>
    <source>
        <tissue evidence="1">Young leaves</tissue>
    </source>
</reference>
<name>A0A9Q0L5G9_9MAGN</name>
<dbReference type="AlphaFoldDB" id="A0A9Q0L5G9"/>
<gene>
    <name evidence="1" type="ORF">NE237_033312</name>
</gene>
<proteinExistence type="predicted"/>
<sequence length="279" mass="30504">MELNHLDFPPLLSLDVNGEEGELKACQEEGECTPGKFSVDCEVELLKGIAGNPMMRDKRDGPESDFQMHVDDEINVDSPLDDKEDMAALAGEFKSGEDFCKRSSEGHLLWSCKLIGSTTLDAKVHACLFYISPIRDSDEVYGCCSKEAMDEEVFHLKSALVTPAPSEVASASGLHVHSPSLVELHLQDLSFTASKQDEPVPIMLPIEGINLNESAIEKDFILVMEMSRDMEGWVSSEADTTLLKVSRPALLPLSNSFCCTKRDNVGGGNIASQESQSYA</sequence>
<dbReference type="Proteomes" id="UP001141806">
    <property type="component" value="Unassembled WGS sequence"/>
</dbReference>
<evidence type="ECO:0000313" key="2">
    <source>
        <dbReference type="Proteomes" id="UP001141806"/>
    </source>
</evidence>
<protein>
    <submittedName>
        <fullName evidence="1">Uncharacterized protein</fullName>
    </submittedName>
</protein>
<comment type="caution">
    <text evidence="1">The sequence shown here is derived from an EMBL/GenBank/DDBJ whole genome shotgun (WGS) entry which is preliminary data.</text>
</comment>
<evidence type="ECO:0000313" key="1">
    <source>
        <dbReference type="EMBL" id="KAJ4982475.1"/>
    </source>
</evidence>